<reference evidence="6 7" key="1">
    <citation type="submission" date="2017-09" db="EMBL/GenBank/DDBJ databases">
        <title>Predominant Lactobacillus spp. isolated from feces of mice subjected to short-term calorie restriction.</title>
        <authorList>
            <person name="Zhang C."/>
            <person name="Zhao L."/>
            <person name="Pan F."/>
        </authorList>
    </citation>
    <scope>NUCLEOTIDE SEQUENCE [LARGE SCALE GENOMIC DNA]</scope>
    <source>
        <strain evidence="5 6">CR141</strain>
        <strain evidence="4 7">CR147</strain>
    </source>
</reference>
<dbReference type="Pfam" id="PF03061">
    <property type="entry name" value="4HBT"/>
    <property type="match status" value="1"/>
</dbReference>
<dbReference type="CDD" id="cd03443">
    <property type="entry name" value="PaaI_thioesterase"/>
    <property type="match status" value="1"/>
</dbReference>
<dbReference type="GeneID" id="48467576"/>
<dbReference type="KEGG" id="lmur:CPS94_10460"/>
<gene>
    <name evidence="5" type="ORF">CPQ89_04115</name>
    <name evidence="4" type="ORF">CPS94_10460</name>
</gene>
<dbReference type="PANTHER" id="PTHR43240:SF5">
    <property type="entry name" value="1,4-DIHYDROXY-2-NAPHTHOYL-COA THIOESTERASE 1"/>
    <property type="match status" value="1"/>
</dbReference>
<evidence type="ECO:0000313" key="5">
    <source>
        <dbReference type="EMBL" id="AWZ40273.1"/>
    </source>
</evidence>
<dbReference type="RefSeq" id="WP_112194252.1">
    <property type="nucleotide sequence ID" value="NZ_CP023565.1"/>
</dbReference>
<keyword evidence="2" id="KW-0378">Hydrolase</keyword>
<dbReference type="EMBL" id="CP023565">
    <property type="protein sequence ID" value="AWZ39309.1"/>
    <property type="molecule type" value="Genomic_DNA"/>
</dbReference>
<dbReference type="EMBL" id="CP023566">
    <property type="protein sequence ID" value="AWZ40273.1"/>
    <property type="molecule type" value="Genomic_DNA"/>
</dbReference>
<evidence type="ECO:0000256" key="1">
    <source>
        <dbReference type="ARBA" id="ARBA00008324"/>
    </source>
</evidence>
<organism evidence="4 7">
    <name type="scientific">Ligilactobacillus murinus</name>
    <dbReference type="NCBI Taxonomy" id="1622"/>
    <lineage>
        <taxon>Bacteria</taxon>
        <taxon>Bacillati</taxon>
        <taxon>Bacillota</taxon>
        <taxon>Bacilli</taxon>
        <taxon>Lactobacillales</taxon>
        <taxon>Lactobacillaceae</taxon>
        <taxon>Ligilactobacillus</taxon>
    </lineage>
</organism>
<dbReference type="SUPFAM" id="SSF54637">
    <property type="entry name" value="Thioesterase/thiol ester dehydrase-isomerase"/>
    <property type="match status" value="1"/>
</dbReference>
<evidence type="ECO:0000313" key="6">
    <source>
        <dbReference type="Proteomes" id="UP000250143"/>
    </source>
</evidence>
<dbReference type="InterPro" id="IPR006683">
    <property type="entry name" value="Thioestr_dom"/>
</dbReference>
<dbReference type="Proteomes" id="UP000250143">
    <property type="component" value="Chromosome"/>
</dbReference>
<dbReference type="GO" id="GO:0005829">
    <property type="term" value="C:cytosol"/>
    <property type="evidence" value="ECO:0007669"/>
    <property type="project" value="TreeGrafter"/>
</dbReference>
<dbReference type="AlphaFoldDB" id="A0AAD0L4M9"/>
<dbReference type="PANTHER" id="PTHR43240">
    <property type="entry name" value="1,4-DIHYDROXY-2-NAPHTHOYL-COA THIOESTERASE 1"/>
    <property type="match status" value="1"/>
</dbReference>
<name>A0AAD0L4M9_9LACO</name>
<dbReference type="NCBIfam" id="TIGR00369">
    <property type="entry name" value="unchar_dom_1"/>
    <property type="match status" value="1"/>
</dbReference>
<dbReference type="GO" id="GO:0061522">
    <property type="term" value="F:1,4-dihydroxy-2-naphthoyl-CoA thioesterase activity"/>
    <property type="evidence" value="ECO:0007669"/>
    <property type="project" value="TreeGrafter"/>
</dbReference>
<dbReference type="Gene3D" id="3.10.129.10">
    <property type="entry name" value="Hotdog Thioesterase"/>
    <property type="match status" value="1"/>
</dbReference>
<keyword evidence="6" id="KW-1185">Reference proteome</keyword>
<feature type="domain" description="Thioesterase" evidence="3">
    <location>
        <begin position="33"/>
        <end position="107"/>
    </location>
</feature>
<evidence type="ECO:0000256" key="2">
    <source>
        <dbReference type="ARBA" id="ARBA00022801"/>
    </source>
</evidence>
<comment type="similarity">
    <text evidence="1">Belongs to the thioesterase PaaI family.</text>
</comment>
<dbReference type="InterPro" id="IPR003736">
    <property type="entry name" value="PAAI_dom"/>
</dbReference>
<dbReference type="InterPro" id="IPR029069">
    <property type="entry name" value="HotDog_dom_sf"/>
</dbReference>
<evidence type="ECO:0000313" key="4">
    <source>
        <dbReference type="EMBL" id="AWZ39309.1"/>
    </source>
</evidence>
<evidence type="ECO:0000313" key="7">
    <source>
        <dbReference type="Proteomes" id="UP000250153"/>
    </source>
</evidence>
<sequence length="121" mass="13021">MNLLENLGIKTIILQKDYVKLELPITAKLLQPYGLVHGGINAVLAETAASLGANENLTSEQVAVGVNITTQHLRKASSGTLFAKAIPVHIGTKLQTWEVQIYNAKQLTSLSTVTLTNISQN</sequence>
<protein>
    <submittedName>
        <fullName evidence="4">Aromatic compound catabolic protein</fullName>
    </submittedName>
</protein>
<accession>A0AAD0L4M9</accession>
<dbReference type="Proteomes" id="UP000250153">
    <property type="component" value="Chromosome"/>
</dbReference>
<evidence type="ECO:0000259" key="3">
    <source>
        <dbReference type="Pfam" id="PF03061"/>
    </source>
</evidence>
<proteinExistence type="inferred from homology"/>